<dbReference type="Gene3D" id="3.40.50.150">
    <property type="entry name" value="Vaccinia Virus protein VP39"/>
    <property type="match status" value="1"/>
</dbReference>
<evidence type="ECO:0000313" key="9">
    <source>
        <dbReference type="Proteomes" id="UP001501645"/>
    </source>
</evidence>
<evidence type="ECO:0000256" key="7">
    <source>
        <dbReference type="SAM" id="MobiDB-lite"/>
    </source>
</evidence>
<keyword evidence="5" id="KW-0680">Restriction system</keyword>
<keyword evidence="4 6" id="KW-0949">S-adenosyl-L-methionine</keyword>
<dbReference type="SUPFAM" id="SSF53335">
    <property type="entry name" value="S-adenosyl-L-methionine-dependent methyltransferases"/>
    <property type="match status" value="1"/>
</dbReference>
<organism evidence="8 9">
    <name type="scientific">Microbacterium gilvum</name>
    <dbReference type="NCBI Taxonomy" id="1336204"/>
    <lineage>
        <taxon>Bacteria</taxon>
        <taxon>Bacillati</taxon>
        <taxon>Actinomycetota</taxon>
        <taxon>Actinomycetes</taxon>
        <taxon>Micrococcales</taxon>
        <taxon>Microbacteriaceae</taxon>
        <taxon>Microbacterium</taxon>
    </lineage>
</organism>
<name>A0ABP9A6P2_9MICO</name>
<keyword evidence="3 6" id="KW-0808">Transferase</keyword>
<keyword evidence="9" id="KW-1185">Reference proteome</keyword>
<reference evidence="9" key="1">
    <citation type="journal article" date="2019" name="Int. J. Syst. Evol. Microbiol.">
        <title>The Global Catalogue of Microorganisms (GCM) 10K type strain sequencing project: providing services to taxonomists for standard genome sequencing and annotation.</title>
        <authorList>
            <consortium name="The Broad Institute Genomics Platform"/>
            <consortium name="The Broad Institute Genome Sequencing Center for Infectious Disease"/>
            <person name="Wu L."/>
            <person name="Ma J."/>
        </authorList>
    </citation>
    <scope>NUCLEOTIDE SEQUENCE [LARGE SCALE GENOMIC DNA]</scope>
    <source>
        <strain evidence="9">JCM 18537</strain>
    </source>
</reference>
<evidence type="ECO:0000313" key="8">
    <source>
        <dbReference type="EMBL" id="GAA4774493.1"/>
    </source>
</evidence>
<evidence type="ECO:0000256" key="3">
    <source>
        <dbReference type="ARBA" id="ARBA00022679"/>
    </source>
</evidence>
<dbReference type="InterPro" id="IPR001525">
    <property type="entry name" value="C5_MeTfrase"/>
</dbReference>
<evidence type="ECO:0000256" key="1">
    <source>
        <dbReference type="ARBA" id="ARBA00011975"/>
    </source>
</evidence>
<dbReference type="PANTHER" id="PTHR10629:SF52">
    <property type="entry name" value="DNA (CYTOSINE-5)-METHYLTRANSFERASE 1"/>
    <property type="match status" value="1"/>
</dbReference>
<comment type="caution">
    <text evidence="8">The sequence shown here is derived from an EMBL/GenBank/DDBJ whole genome shotgun (WGS) entry which is preliminary data.</text>
</comment>
<evidence type="ECO:0000256" key="6">
    <source>
        <dbReference type="PROSITE-ProRule" id="PRU01016"/>
    </source>
</evidence>
<dbReference type="EMBL" id="BAABKO010000003">
    <property type="protein sequence ID" value="GAA4774493.1"/>
    <property type="molecule type" value="Genomic_DNA"/>
</dbReference>
<feature type="active site" evidence="6">
    <location>
        <position position="77"/>
    </location>
</feature>
<feature type="region of interest" description="Disordered" evidence="7">
    <location>
        <begin position="207"/>
        <end position="263"/>
    </location>
</feature>
<dbReference type="PRINTS" id="PR00105">
    <property type="entry name" value="C5METTRFRASE"/>
</dbReference>
<proteinExistence type="inferred from homology"/>
<evidence type="ECO:0000256" key="4">
    <source>
        <dbReference type="ARBA" id="ARBA00022691"/>
    </source>
</evidence>
<dbReference type="PROSITE" id="PS51679">
    <property type="entry name" value="SAM_MT_C5"/>
    <property type="match status" value="1"/>
</dbReference>
<protein>
    <recommendedName>
        <fullName evidence="1">DNA (cytosine-5-)-methyltransferase</fullName>
        <ecNumber evidence="1">2.1.1.37</ecNumber>
    </recommendedName>
</protein>
<dbReference type="InterPro" id="IPR029063">
    <property type="entry name" value="SAM-dependent_MTases_sf"/>
</dbReference>
<evidence type="ECO:0000256" key="5">
    <source>
        <dbReference type="ARBA" id="ARBA00022747"/>
    </source>
</evidence>
<dbReference type="EC" id="2.1.1.37" evidence="1"/>
<dbReference type="PANTHER" id="PTHR10629">
    <property type="entry name" value="CYTOSINE-SPECIFIC METHYLTRANSFERASE"/>
    <property type="match status" value="1"/>
</dbReference>
<dbReference type="RefSeq" id="WP_345438404.1">
    <property type="nucleotide sequence ID" value="NZ_BAABKO010000003.1"/>
</dbReference>
<feature type="compositionally biased region" description="Basic and acidic residues" evidence="7">
    <location>
        <begin position="212"/>
        <end position="232"/>
    </location>
</feature>
<dbReference type="Pfam" id="PF00145">
    <property type="entry name" value="DNA_methylase"/>
    <property type="match status" value="1"/>
</dbReference>
<dbReference type="Proteomes" id="UP001501645">
    <property type="component" value="Unassembled WGS sequence"/>
</dbReference>
<keyword evidence="2 6" id="KW-0489">Methyltransferase</keyword>
<comment type="similarity">
    <text evidence="6">Belongs to the class I-like SAM-binding methyltransferase superfamily. C5-methyltransferase family.</text>
</comment>
<dbReference type="InterPro" id="IPR050390">
    <property type="entry name" value="C5-Methyltransferase"/>
</dbReference>
<accession>A0ABP9A6P2</accession>
<gene>
    <name evidence="8" type="ORF">GCM10023351_18620</name>
</gene>
<sequence>MFPSEPLSGELFAGAGGLGMAVDEVFGTRPGWFSEFDPAPSKVLAHHHPDVPNHGDVTKVNFRNLPHTHVRSGGFPCQDVSLAGRRRGMTESTRSGLWSEFARSIEEDRPDWVVIENVRGLLSADAASDVEPCPLCVGDNPGHVLRALGAVLGDLADLGFDAEWTGIRAADVGAPHGRFRVFILAWPRERTAADAVRESVRGRARGIPRAAGEVERHGDQRERSGRASRDSGTHAPVALLPTPTVGNATGGNAQRGGDRSGEKLLPGLAREHATDWGPYAAAVARWETVLGRPAPAPVRMDGKGGKARLNPELPEWMMGWPAGHVTHPAIGLTRAEQLKIAGNGAVPQQAAAALREMLARPGVPDIEWDTHVLAR</sequence>
<evidence type="ECO:0000256" key="2">
    <source>
        <dbReference type="ARBA" id="ARBA00022603"/>
    </source>
</evidence>